<evidence type="ECO:0000313" key="1">
    <source>
        <dbReference type="EMBL" id="GJH27706.1"/>
    </source>
</evidence>
<dbReference type="AlphaFoldDB" id="A0AA37MR87"/>
<dbReference type="Proteomes" id="UP001055111">
    <property type="component" value="Unassembled WGS sequence"/>
</dbReference>
<name>A0AA37MR87_9BURK</name>
<protein>
    <submittedName>
        <fullName evidence="1">Uncharacterized protein</fullName>
    </submittedName>
</protein>
<accession>A0AA37MR87</accession>
<sequence length="164" mass="18480">MASADNPDLAAAIRDIVDHGQLDDYKYVAQRLGINIKAGPLETLSDPETHNYRGDRMEFFTDESITARFSVMPNDFNYGLSRASGGNKYRGGLSIYHLGSKSCIDEASMFKAFGFARPSLNPDVPVKIFRYFIKRGQSYDLGVMFDPSNEKCANAFYLFQNRFD</sequence>
<comment type="caution">
    <text evidence="1">The sequence shown here is derived from an EMBL/GenBank/DDBJ whole genome shotgun (WGS) entry which is preliminary data.</text>
</comment>
<organism evidence="1 2">
    <name type="scientific">Caballeronia novacaledonica</name>
    <dbReference type="NCBI Taxonomy" id="1544861"/>
    <lineage>
        <taxon>Bacteria</taxon>
        <taxon>Pseudomonadati</taxon>
        <taxon>Pseudomonadota</taxon>
        <taxon>Betaproteobacteria</taxon>
        <taxon>Burkholderiales</taxon>
        <taxon>Burkholderiaceae</taxon>
        <taxon>Caballeronia</taxon>
    </lineage>
</organism>
<evidence type="ECO:0000313" key="2">
    <source>
        <dbReference type="Proteomes" id="UP001055111"/>
    </source>
</evidence>
<gene>
    <name evidence="1" type="ORF">CBA19CS42_24340</name>
</gene>
<dbReference type="EMBL" id="BPUS01000011">
    <property type="protein sequence ID" value="GJH27706.1"/>
    <property type="molecule type" value="Genomic_DNA"/>
</dbReference>
<proteinExistence type="predicted"/>
<dbReference type="RefSeq" id="WP_238214403.1">
    <property type="nucleotide sequence ID" value="NZ_BPUS01000011.1"/>
</dbReference>
<reference evidence="1" key="1">
    <citation type="submission" date="2022-09" db="EMBL/GenBank/DDBJ databases">
        <title>Isolation and characterization of 3-chlorobenzoate degrading bacteria from soils in Shizuoka.</title>
        <authorList>
            <person name="Ifat A."/>
            <person name="Ogawa N."/>
            <person name="Kimbara K."/>
            <person name="Moriuchi R."/>
            <person name="Dohra H."/>
            <person name="Shintani M."/>
        </authorList>
    </citation>
    <scope>NUCLEOTIDE SEQUENCE</scope>
    <source>
        <strain evidence="1">19CS4-2</strain>
    </source>
</reference>